<proteinExistence type="predicted"/>
<dbReference type="Proteomes" id="UP000314294">
    <property type="component" value="Unassembled WGS sequence"/>
</dbReference>
<organism evidence="3 4">
    <name type="scientific">Liparis tanakae</name>
    <name type="common">Tanaka's snailfish</name>
    <dbReference type="NCBI Taxonomy" id="230148"/>
    <lineage>
        <taxon>Eukaryota</taxon>
        <taxon>Metazoa</taxon>
        <taxon>Chordata</taxon>
        <taxon>Craniata</taxon>
        <taxon>Vertebrata</taxon>
        <taxon>Euteleostomi</taxon>
        <taxon>Actinopterygii</taxon>
        <taxon>Neopterygii</taxon>
        <taxon>Teleostei</taxon>
        <taxon>Neoteleostei</taxon>
        <taxon>Acanthomorphata</taxon>
        <taxon>Eupercaria</taxon>
        <taxon>Perciformes</taxon>
        <taxon>Cottioidei</taxon>
        <taxon>Cottales</taxon>
        <taxon>Liparidae</taxon>
        <taxon>Liparis</taxon>
    </lineage>
</organism>
<sequence length="329" mass="36612">MHDAPERLFLSETPNAQEEITPPTRESVEEGVSRGSQEEAKRKPRGSHEEATRKPRGSHEEATRKPRGSQEEATRKPRGSQEEATRKPRGSHEEATRKPRGSQEEATRKPRGSHEEAKRKPRGSHEEAKRKPRGSQEEASVLEEDEVERRCVEHRRPLRVAPEPDVALTADCVHLQLTASCPVCSAAPSRPRRVKADKSGTKRTSSPPRPRRTDEPTASCGGLHLHPLLSGGRRLLPQTRGTVSAPLSTWSDVTPLTVEERRRGGLHRGGLHRGGLHIRGRSVLPAPLMLLWKRILQRRSMSPTDMKASDRTPRASRGDNAGTRAEELT</sequence>
<feature type="region of interest" description="Disordered" evidence="1">
    <location>
        <begin position="185"/>
        <end position="236"/>
    </location>
</feature>
<gene>
    <name evidence="3" type="ORF">EYF80_065984</name>
</gene>
<evidence type="ECO:0000313" key="3">
    <source>
        <dbReference type="EMBL" id="TNN23894.1"/>
    </source>
</evidence>
<dbReference type="InterPro" id="IPR032059">
    <property type="entry name" value="Mucin-like"/>
</dbReference>
<feature type="compositionally biased region" description="Basic and acidic residues" evidence="1">
    <location>
        <begin position="307"/>
        <end position="317"/>
    </location>
</feature>
<dbReference type="AlphaFoldDB" id="A0A4Z2E5K6"/>
<feature type="compositionally biased region" description="Basic and acidic residues" evidence="1">
    <location>
        <begin position="26"/>
        <end position="129"/>
    </location>
</feature>
<protein>
    <recommendedName>
        <fullName evidence="2">Mucin-like domain-containing protein</fullName>
    </recommendedName>
</protein>
<dbReference type="Pfam" id="PF16058">
    <property type="entry name" value="Mucin-like"/>
    <property type="match status" value="1"/>
</dbReference>
<feature type="region of interest" description="Disordered" evidence="1">
    <location>
        <begin position="1"/>
        <end position="151"/>
    </location>
</feature>
<name>A0A4Z2E5K6_9TELE</name>
<feature type="region of interest" description="Disordered" evidence="1">
    <location>
        <begin position="301"/>
        <end position="329"/>
    </location>
</feature>
<dbReference type="EMBL" id="SRLO01017015">
    <property type="protein sequence ID" value="TNN23894.1"/>
    <property type="molecule type" value="Genomic_DNA"/>
</dbReference>
<dbReference type="OrthoDB" id="8964250at2759"/>
<comment type="caution">
    <text evidence="3">The sequence shown here is derived from an EMBL/GenBank/DDBJ whole genome shotgun (WGS) entry which is preliminary data.</text>
</comment>
<keyword evidence="4" id="KW-1185">Reference proteome</keyword>
<evidence type="ECO:0000256" key="1">
    <source>
        <dbReference type="SAM" id="MobiDB-lite"/>
    </source>
</evidence>
<evidence type="ECO:0000313" key="4">
    <source>
        <dbReference type="Proteomes" id="UP000314294"/>
    </source>
</evidence>
<evidence type="ECO:0000259" key="2">
    <source>
        <dbReference type="Pfam" id="PF16058"/>
    </source>
</evidence>
<feature type="compositionally biased region" description="Low complexity" evidence="1">
    <location>
        <begin position="221"/>
        <end position="236"/>
    </location>
</feature>
<accession>A0A4Z2E5K6</accession>
<feature type="domain" description="Mucin-like" evidence="2">
    <location>
        <begin position="35"/>
        <end position="124"/>
    </location>
</feature>
<reference evidence="3 4" key="1">
    <citation type="submission" date="2019-03" db="EMBL/GenBank/DDBJ databases">
        <title>First draft genome of Liparis tanakae, snailfish: a comprehensive survey of snailfish specific genes.</title>
        <authorList>
            <person name="Kim W."/>
            <person name="Song I."/>
            <person name="Jeong J.-H."/>
            <person name="Kim D."/>
            <person name="Kim S."/>
            <person name="Ryu S."/>
            <person name="Song J.Y."/>
            <person name="Lee S.K."/>
        </authorList>
    </citation>
    <scope>NUCLEOTIDE SEQUENCE [LARGE SCALE GENOMIC DNA]</scope>
    <source>
        <tissue evidence="3">Muscle</tissue>
    </source>
</reference>